<feature type="domain" description="Aminotransferase class I/classII large" evidence="4">
    <location>
        <begin position="14"/>
        <end position="340"/>
    </location>
</feature>
<name>A0A4V2WSF3_9FIRM</name>
<dbReference type="GO" id="GO:0008483">
    <property type="term" value="F:transaminase activity"/>
    <property type="evidence" value="ECO:0007669"/>
    <property type="project" value="UniProtKB-KW"/>
</dbReference>
<dbReference type="GO" id="GO:0030170">
    <property type="term" value="F:pyridoxal phosphate binding"/>
    <property type="evidence" value="ECO:0007669"/>
    <property type="project" value="InterPro"/>
</dbReference>
<dbReference type="InterPro" id="IPR015422">
    <property type="entry name" value="PyrdxlP-dep_Trfase_small"/>
</dbReference>
<keyword evidence="5" id="KW-0032">Aminotransferase</keyword>
<keyword evidence="6" id="KW-1185">Reference proteome</keyword>
<dbReference type="Proteomes" id="UP000295710">
    <property type="component" value="Unassembled WGS sequence"/>
</dbReference>
<feature type="region of interest" description="Disordered" evidence="3">
    <location>
        <begin position="355"/>
        <end position="394"/>
    </location>
</feature>
<dbReference type="SUPFAM" id="SSF53383">
    <property type="entry name" value="PLP-dependent transferases"/>
    <property type="match status" value="1"/>
</dbReference>
<evidence type="ECO:0000313" key="5">
    <source>
        <dbReference type="EMBL" id="TDA21400.1"/>
    </source>
</evidence>
<gene>
    <name evidence="5" type="ORF">E1963_12095</name>
</gene>
<evidence type="ECO:0000256" key="1">
    <source>
        <dbReference type="ARBA" id="ARBA00001933"/>
    </source>
</evidence>
<evidence type="ECO:0000313" key="6">
    <source>
        <dbReference type="Proteomes" id="UP000295710"/>
    </source>
</evidence>
<proteinExistence type="predicted"/>
<dbReference type="AlphaFoldDB" id="A0A4V2WSF3"/>
<dbReference type="InterPro" id="IPR004839">
    <property type="entry name" value="Aminotransferase_I/II_large"/>
</dbReference>
<dbReference type="Gene3D" id="3.40.640.10">
    <property type="entry name" value="Type I PLP-dependent aspartate aminotransferase-like (Major domain)"/>
    <property type="match status" value="1"/>
</dbReference>
<evidence type="ECO:0000259" key="4">
    <source>
        <dbReference type="Pfam" id="PF00155"/>
    </source>
</evidence>
<reference evidence="5 6" key="1">
    <citation type="journal article" date="2016" name="Nat. Microbiol.">
        <title>The Mouse Intestinal Bacterial Collection (miBC) provides host-specific insight into cultured diversity and functional potential of the gut microbiota.</title>
        <authorList>
            <person name="Lagkouvardos I."/>
            <person name="Pukall R."/>
            <person name="Abt B."/>
            <person name="Foesel B.U."/>
            <person name="Meier-Kolthoff J.P."/>
            <person name="Kumar N."/>
            <person name="Bresciani A."/>
            <person name="Martinez I."/>
            <person name="Just S."/>
            <person name="Ziegler C."/>
            <person name="Brugiroux S."/>
            <person name="Garzetti D."/>
            <person name="Wenning M."/>
            <person name="Bui T.P."/>
            <person name="Wang J."/>
            <person name="Hugenholtz F."/>
            <person name="Plugge C.M."/>
            <person name="Peterson D.A."/>
            <person name="Hornef M.W."/>
            <person name="Baines J.F."/>
            <person name="Smidt H."/>
            <person name="Walter J."/>
            <person name="Kristiansen K."/>
            <person name="Nielsen H.B."/>
            <person name="Haller D."/>
            <person name="Overmann J."/>
            <person name="Stecher B."/>
            <person name="Clavel T."/>
        </authorList>
    </citation>
    <scope>NUCLEOTIDE SEQUENCE [LARGE SCALE GENOMIC DNA]</scope>
    <source>
        <strain evidence="5 6">DSM 28560</strain>
    </source>
</reference>
<organism evidence="5 6">
    <name type="scientific">Extibacter muris</name>
    <dbReference type="NCBI Taxonomy" id="1796622"/>
    <lineage>
        <taxon>Bacteria</taxon>
        <taxon>Bacillati</taxon>
        <taxon>Bacillota</taxon>
        <taxon>Clostridia</taxon>
        <taxon>Lachnospirales</taxon>
        <taxon>Lachnospiraceae</taxon>
        <taxon>Extibacter</taxon>
    </lineage>
</organism>
<comment type="caution">
    <text evidence="5">The sequence shown here is derived from an EMBL/GenBank/DDBJ whole genome shotgun (WGS) entry which is preliminary data.</text>
</comment>
<comment type="cofactor">
    <cofactor evidence="1">
        <name>pyridoxal 5'-phosphate</name>
        <dbReference type="ChEBI" id="CHEBI:597326"/>
    </cofactor>
</comment>
<evidence type="ECO:0000256" key="2">
    <source>
        <dbReference type="ARBA" id="ARBA00022898"/>
    </source>
</evidence>
<dbReference type="EMBL" id="SMMX01000009">
    <property type="protein sequence ID" value="TDA21400.1"/>
    <property type="molecule type" value="Genomic_DNA"/>
</dbReference>
<dbReference type="InterPro" id="IPR015424">
    <property type="entry name" value="PyrdxlP-dep_Trfase"/>
</dbReference>
<sequence length="394" mass="44384">MEYLHGGDIYTYEGMIDFSVNINPFGPDDKVLEAVQRAAAHIGEYPDSRCRKLRSALAGQHGIPEEMLIFGNGAAELIFSVVFAERPRKALLTAPSFAEYAQALKAAGCEIVYHYLKEEDRFQLTEGYMEELTGDVDMIFLCTPDNPSGQVIDMPLLRRIVDRCGECGIRIVIDECFYEFLEHPEDILSVEAILDKPWVLLLRAFTKMHAVPGLRLGYGISSDRALLERMEGVTQPWNVSVAAQAAGLAALSSAGRAGMTRDYVARERRRMELELDRIGITYCPSAVNYILMYSDYDLSTLLKERGILIRDCSNYEGLKKGYYRTAVKTHDENTVLLKALQEICGQASRCRDKEETKHGEMHYDTRHDVQCGEEHTGRRPVQDIRPGRPEDGAI</sequence>
<dbReference type="InterPro" id="IPR015421">
    <property type="entry name" value="PyrdxlP-dep_Trfase_major"/>
</dbReference>
<dbReference type="Gene3D" id="3.90.1150.10">
    <property type="entry name" value="Aspartate Aminotransferase, domain 1"/>
    <property type="match status" value="1"/>
</dbReference>
<accession>A0A4V2WSF3</accession>
<evidence type="ECO:0000256" key="3">
    <source>
        <dbReference type="SAM" id="MobiDB-lite"/>
    </source>
</evidence>
<dbReference type="CDD" id="cd00609">
    <property type="entry name" value="AAT_like"/>
    <property type="match status" value="1"/>
</dbReference>
<keyword evidence="5" id="KW-0808">Transferase</keyword>
<dbReference type="PANTHER" id="PTHR42885:SF1">
    <property type="entry name" value="THREONINE-PHOSPHATE DECARBOXYLASE"/>
    <property type="match status" value="1"/>
</dbReference>
<dbReference type="Pfam" id="PF00155">
    <property type="entry name" value="Aminotran_1_2"/>
    <property type="match status" value="1"/>
</dbReference>
<keyword evidence="2" id="KW-0663">Pyridoxal phosphate</keyword>
<protein>
    <submittedName>
        <fullName evidence="5">Aminotransferase class I/II-fold pyridoxal phosphate-dependent enzyme</fullName>
    </submittedName>
</protein>
<dbReference type="RefSeq" id="WP_132278298.1">
    <property type="nucleotide sequence ID" value="NZ_JAOBST010000014.1"/>
</dbReference>
<dbReference type="PANTHER" id="PTHR42885">
    <property type="entry name" value="HISTIDINOL-PHOSPHATE AMINOTRANSFERASE-RELATED"/>
    <property type="match status" value="1"/>
</dbReference>